<feature type="compositionally biased region" description="Low complexity" evidence="1">
    <location>
        <begin position="212"/>
        <end position="230"/>
    </location>
</feature>
<feature type="region of interest" description="Disordered" evidence="1">
    <location>
        <begin position="212"/>
        <end position="231"/>
    </location>
</feature>
<organism evidence="2 3">
    <name type="scientific">Protopolystoma xenopodis</name>
    <dbReference type="NCBI Taxonomy" id="117903"/>
    <lineage>
        <taxon>Eukaryota</taxon>
        <taxon>Metazoa</taxon>
        <taxon>Spiralia</taxon>
        <taxon>Lophotrochozoa</taxon>
        <taxon>Platyhelminthes</taxon>
        <taxon>Monogenea</taxon>
        <taxon>Polyopisthocotylea</taxon>
        <taxon>Polystomatidea</taxon>
        <taxon>Polystomatidae</taxon>
        <taxon>Protopolystoma</taxon>
    </lineage>
</organism>
<dbReference type="Proteomes" id="UP000784294">
    <property type="component" value="Unassembled WGS sequence"/>
</dbReference>
<gene>
    <name evidence="2" type="ORF">PXEA_LOCUS13333</name>
</gene>
<sequence length="299" mass="31915">MAVVRNVSSPRVPEFVQRSPRRLVAFAHPSASSNVNDSSSIGITTPGIQALAVENGRVHLIVSRSEDIPPFSTGLTSHRNTYRQTRAGTLPVHSANKQSKMLRMDYLIFNMLGKLISGHRMPASANAFQTLPPSVNPLHSRSGYKYRFHAPGGSLRPMLLRDACGILFPFIPPSRPSNQESWALPAWLDLPPIRCAAFAWINLSSHAGSISSSVGTSNAGGNTSNSAGSGQVTFGLRGSNSSVGANHLSTRSSSTAPVPSGPPRLLVGFVVVQTLTLMPHILRANATGVESLMCFEDIL</sequence>
<dbReference type="OrthoDB" id="298098at2759"/>
<accession>A0A3S5CGR9</accession>
<keyword evidence="3" id="KW-1185">Reference proteome</keyword>
<reference evidence="2" key="1">
    <citation type="submission" date="2018-11" db="EMBL/GenBank/DDBJ databases">
        <authorList>
            <consortium name="Pathogen Informatics"/>
        </authorList>
    </citation>
    <scope>NUCLEOTIDE SEQUENCE</scope>
</reference>
<evidence type="ECO:0000256" key="1">
    <source>
        <dbReference type="SAM" id="MobiDB-lite"/>
    </source>
</evidence>
<name>A0A3S5CGR9_9PLAT</name>
<dbReference type="AlphaFoldDB" id="A0A3S5CGR9"/>
<comment type="caution">
    <text evidence="2">The sequence shown here is derived from an EMBL/GenBank/DDBJ whole genome shotgun (WGS) entry which is preliminary data.</text>
</comment>
<evidence type="ECO:0000313" key="3">
    <source>
        <dbReference type="Proteomes" id="UP000784294"/>
    </source>
</evidence>
<evidence type="ECO:0000313" key="2">
    <source>
        <dbReference type="EMBL" id="VEL19893.1"/>
    </source>
</evidence>
<protein>
    <submittedName>
        <fullName evidence="2">Uncharacterized protein</fullName>
    </submittedName>
</protein>
<dbReference type="EMBL" id="CAAALY010043761">
    <property type="protein sequence ID" value="VEL19893.1"/>
    <property type="molecule type" value="Genomic_DNA"/>
</dbReference>
<proteinExistence type="predicted"/>